<dbReference type="AlphaFoldDB" id="A0A164PJQ5"/>
<keyword evidence="1" id="KW-0472">Membrane</keyword>
<keyword evidence="1" id="KW-0812">Transmembrane</keyword>
<sequence length="197" mass="22948">MSRAKIMSQALVVINNLVLHFGFILIFCFQRKGQVQRDTLFGMDDSKKEPKLETIVRVLNNLPTKKARNQDMLQQAVKGVGYSFYQGIKKMPHTSPTYILWHSTPRPKKALKEAMDRLLEQPPCDKDTIFDEMANEQWTRDLWQTMEGMLHTALYTKLEKQVRKQPNWARKHVRKEGGKIAQSLFADSVRLKTITEE</sequence>
<accession>A0A164PJQ5</accession>
<proteinExistence type="predicted"/>
<keyword evidence="3" id="KW-1185">Reference proteome</keyword>
<keyword evidence="1" id="KW-1133">Transmembrane helix</keyword>
<evidence type="ECO:0000256" key="1">
    <source>
        <dbReference type="SAM" id="Phobius"/>
    </source>
</evidence>
<gene>
    <name evidence="2" type="ORF">SISNIDRAFT_530490</name>
</gene>
<dbReference type="Proteomes" id="UP000076722">
    <property type="component" value="Unassembled WGS sequence"/>
</dbReference>
<name>A0A164PJQ5_9AGAM</name>
<dbReference type="EMBL" id="KV419433">
    <property type="protein sequence ID" value="KZS88797.1"/>
    <property type="molecule type" value="Genomic_DNA"/>
</dbReference>
<evidence type="ECO:0000313" key="2">
    <source>
        <dbReference type="EMBL" id="KZS88797.1"/>
    </source>
</evidence>
<feature type="transmembrane region" description="Helical" evidence="1">
    <location>
        <begin position="6"/>
        <end position="29"/>
    </location>
</feature>
<protein>
    <submittedName>
        <fullName evidence="2">Uncharacterized protein</fullName>
    </submittedName>
</protein>
<evidence type="ECO:0000313" key="3">
    <source>
        <dbReference type="Proteomes" id="UP000076722"/>
    </source>
</evidence>
<organism evidence="2 3">
    <name type="scientific">Sistotremastrum niveocremeum HHB9708</name>
    <dbReference type="NCBI Taxonomy" id="1314777"/>
    <lineage>
        <taxon>Eukaryota</taxon>
        <taxon>Fungi</taxon>
        <taxon>Dikarya</taxon>
        <taxon>Basidiomycota</taxon>
        <taxon>Agaricomycotina</taxon>
        <taxon>Agaricomycetes</taxon>
        <taxon>Sistotremastrales</taxon>
        <taxon>Sistotremastraceae</taxon>
        <taxon>Sertulicium</taxon>
        <taxon>Sertulicium niveocremeum</taxon>
    </lineage>
</organism>
<reference evidence="2 3" key="1">
    <citation type="journal article" date="2016" name="Mol. Biol. Evol.">
        <title>Comparative Genomics of Early-Diverging Mushroom-Forming Fungi Provides Insights into the Origins of Lignocellulose Decay Capabilities.</title>
        <authorList>
            <person name="Nagy L.G."/>
            <person name="Riley R."/>
            <person name="Tritt A."/>
            <person name="Adam C."/>
            <person name="Daum C."/>
            <person name="Floudas D."/>
            <person name="Sun H."/>
            <person name="Yadav J.S."/>
            <person name="Pangilinan J."/>
            <person name="Larsson K.H."/>
            <person name="Matsuura K."/>
            <person name="Barry K."/>
            <person name="Labutti K."/>
            <person name="Kuo R."/>
            <person name="Ohm R.A."/>
            <person name="Bhattacharya S.S."/>
            <person name="Shirouzu T."/>
            <person name="Yoshinaga Y."/>
            <person name="Martin F.M."/>
            <person name="Grigoriev I.V."/>
            <person name="Hibbett D.S."/>
        </authorList>
    </citation>
    <scope>NUCLEOTIDE SEQUENCE [LARGE SCALE GENOMIC DNA]</scope>
    <source>
        <strain evidence="2 3">HHB9708</strain>
    </source>
</reference>